<name>A0A1Q3A9H5_ZYGRO</name>
<dbReference type="PANTHER" id="PTHR43016:SF16">
    <property type="entry name" value="METALLOPROTEASE, PUTATIVE (AFU_ORTHOLOGUE AFUA_4G07610)-RELATED"/>
    <property type="match status" value="1"/>
</dbReference>
<dbReference type="Pfam" id="PF00675">
    <property type="entry name" value="Peptidase_M16"/>
    <property type="match status" value="1"/>
</dbReference>
<evidence type="ECO:0000313" key="3">
    <source>
        <dbReference type="EMBL" id="GAV52281.1"/>
    </source>
</evidence>
<organism evidence="3 4">
    <name type="scientific">Zygosaccharomyces rouxii</name>
    <dbReference type="NCBI Taxonomy" id="4956"/>
    <lineage>
        <taxon>Eukaryota</taxon>
        <taxon>Fungi</taxon>
        <taxon>Dikarya</taxon>
        <taxon>Ascomycota</taxon>
        <taxon>Saccharomycotina</taxon>
        <taxon>Saccharomycetes</taxon>
        <taxon>Saccharomycetales</taxon>
        <taxon>Saccharomycetaceae</taxon>
        <taxon>Zygosaccharomyces</taxon>
    </lineage>
</organism>
<reference evidence="3 4" key="1">
    <citation type="submission" date="2016-08" db="EMBL/GenBank/DDBJ databases">
        <title>Draft genome sequence of allopolyploid Zygosaccharomyces rouxii.</title>
        <authorList>
            <person name="Watanabe J."/>
            <person name="Uehara K."/>
            <person name="Mogi Y."/>
            <person name="Tsukioka Y."/>
        </authorList>
    </citation>
    <scope>NUCLEOTIDE SEQUENCE [LARGE SCALE GENOMIC DNA]</scope>
    <source>
        <strain evidence="3 4">NBRC 110957</strain>
    </source>
</reference>
<dbReference type="Gene3D" id="3.30.830.10">
    <property type="entry name" value="Metalloenzyme, LuxS/M16 peptidase-like"/>
    <property type="match status" value="3"/>
</dbReference>
<sequence length="1032" mass="116837">MVFNKLISVQLDYAPQYRLTKYVSSRTRLQLVHINHKTSPLVQGYFAVATECPTDSGAPHTLEHLVFMGSQKYPYKGLLDTAGNLCMSSTNAWTATDQTVYTLTTAGWQGFKKLLPVYLDHILNPTLTDEACLTEVHHIDPDHLSDNGVVYSEMEAIETQSWFLTMLEKQKLLFPQGSGYRSETGGLTTHLRELTNDEIRRFHQVSYSPENFCIIVSGNVPEEELLSIVGEWDNELPTFNNPSYKRPFLDTASANIPAKLSTSVESTVEFPEADESQGELLFAWIGEPYHSYRRDLAVSMLMDYFTETALAPLTKEMVEIEDPYANAIDCWSDDFVRTIVNLNVHGVPTEKLHDTKLKTLEVLGTHKIDLARMKQVVDNAKWDYVLKVEKSGDAILSQAAITDFIYGHSDGSSLETTLKDLKDFEYLSEWTQEMWQALLQETFVDNKPVIVIGKPSVKMNKRLETEGNKLIKQREGEFGVHGRALLREQLQNAIACNDEPIPVSLLKSFSLQDHAQAVEFINTKSITTLDNFELNNNKDEITCRVLEARPKNFPFFLHLEHFPTQFVELHALVNTRVIKDTSLLPYYHVLDEMFSMPMLEEDGQFIPYEDVILKLQRETVDAEVTLGLQGTAPDFIDFKIRCKAENYAKAVEWIKHCLFDMVFDESRVRVLLDNYLTSIVEVKREGDLMLESLTGTRLYTERSVKKSVDPLFVEQKLEQILNDIENGHYESKILPRLELVRNELRTAFSTYHLLVLADATKIGPDIYSPWESLANALNNVPENHVVHVPPAPRLLDATSPLCRSPGDKAFIITTPASESAYMNIVTSVPFDLDYRHPDYPIVSLAAEYLQSVEGPFWKGIRGTGLAYGASMMKMTEANSLGFNIYRGSDVVKCYEVAKNIVMQHASGAVPVNVELLEGAVSMIINSIASVEKGYFSAAVSKYIDNFILQRGPNFNDYYLQKLGQVTAQDIQAAFKKYFVNLFDSTKSLVFVSCHPSKLETVQEFLEKEGFSVEVQELEDDEESESESDETLN</sequence>
<accession>A0A1Q3A9H5</accession>
<evidence type="ECO:0008006" key="5">
    <source>
        <dbReference type="Google" id="ProtNLM"/>
    </source>
</evidence>
<dbReference type="Pfam" id="PF05193">
    <property type="entry name" value="Peptidase_M16_C"/>
    <property type="match status" value="1"/>
</dbReference>
<dbReference type="Proteomes" id="UP000187013">
    <property type="component" value="Unassembled WGS sequence"/>
</dbReference>
<dbReference type="FunFam" id="3.30.830.10:FF:000015">
    <property type="entry name" value="Putative zinc metalloprotease"/>
    <property type="match status" value="1"/>
</dbReference>
<dbReference type="FunFam" id="3.30.830.10:FF:000031">
    <property type="entry name" value="Putative zinc metalloprotease"/>
    <property type="match status" value="1"/>
</dbReference>
<comment type="caution">
    <text evidence="3">The sequence shown here is derived from an EMBL/GenBank/DDBJ whole genome shotgun (WGS) entry which is preliminary data.</text>
</comment>
<proteinExistence type="predicted"/>
<dbReference type="EMBL" id="BDGX01000033">
    <property type="protein sequence ID" value="GAV52281.1"/>
    <property type="molecule type" value="Genomic_DNA"/>
</dbReference>
<dbReference type="PANTHER" id="PTHR43016">
    <property type="entry name" value="PRESEQUENCE PROTEASE"/>
    <property type="match status" value="1"/>
</dbReference>
<dbReference type="GO" id="GO:0046872">
    <property type="term" value="F:metal ion binding"/>
    <property type="evidence" value="ECO:0007669"/>
    <property type="project" value="InterPro"/>
</dbReference>
<gene>
    <name evidence="3" type="ORF">ZYGR_0AG02720</name>
</gene>
<evidence type="ECO:0000259" key="1">
    <source>
        <dbReference type="Pfam" id="PF00675"/>
    </source>
</evidence>
<dbReference type="InterPro" id="IPR007863">
    <property type="entry name" value="Peptidase_M16_C"/>
</dbReference>
<evidence type="ECO:0000313" key="4">
    <source>
        <dbReference type="Proteomes" id="UP000187013"/>
    </source>
</evidence>
<dbReference type="AlphaFoldDB" id="A0A1Q3A9H5"/>
<dbReference type="InterPro" id="IPR011765">
    <property type="entry name" value="Pept_M16_N"/>
</dbReference>
<feature type="domain" description="Peptidase M16 N-terminal" evidence="1">
    <location>
        <begin position="53"/>
        <end position="135"/>
    </location>
</feature>
<feature type="domain" description="Peptidase M16 C-terminal" evidence="2">
    <location>
        <begin position="194"/>
        <end position="319"/>
    </location>
</feature>
<evidence type="ECO:0000259" key="2">
    <source>
        <dbReference type="Pfam" id="PF05193"/>
    </source>
</evidence>
<dbReference type="SUPFAM" id="SSF63411">
    <property type="entry name" value="LuxS/MPP-like metallohydrolase"/>
    <property type="match status" value="3"/>
</dbReference>
<dbReference type="InterPro" id="IPR011249">
    <property type="entry name" value="Metalloenz_LuxS/M16"/>
</dbReference>
<protein>
    <recommendedName>
        <fullName evidence="5">Mitochondrial presequence protease</fullName>
    </recommendedName>
</protein>
<dbReference type="OrthoDB" id="4953at2759"/>